<comment type="caution">
    <text evidence="1">The sequence shown here is derived from an EMBL/GenBank/DDBJ whole genome shotgun (WGS) entry which is preliminary data.</text>
</comment>
<organism evidence="1 2">
    <name type="scientific">Oxalicibacterium faecigallinarum</name>
    <dbReference type="NCBI Taxonomy" id="573741"/>
    <lineage>
        <taxon>Bacteria</taxon>
        <taxon>Pseudomonadati</taxon>
        <taxon>Pseudomonadota</taxon>
        <taxon>Betaproteobacteria</taxon>
        <taxon>Burkholderiales</taxon>
        <taxon>Oxalobacteraceae</taxon>
        <taxon>Oxalicibacterium</taxon>
    </lineage>
</organism>
<protein>
    <submittedName>
        <fullName evidence="1">Uncharacterized protein</fullName>
    </submittedName>
</protein>
<proteinExistence type="predicted"/>
<sequence>MLSVKHLLWEDFCNLLILKEYFLEVSTAKKPSKHGCALHIGNPQGCSQSYPQKMWTAEKVVMKPLVSVAIEFSAQVRVRLQYAPLAKQFHNEN</sequence>
<keyword evidence="2" id="KW-1185">Reference proteome</keyword>
<name>A0A8J3F6J5_9BURK</name>
<evidence type="ECO:0000313" key="1">
    <source>
        <dbReference type="EMBL" id="GGI19324.1"/>
    </source>
</evidence>
<accession>A0A8J3F6J5</accession>
<evidence type="ECO:0000313" key="2">
    <source>
        <dbReference type="Proteomes" id="UP000642180"/>
    </source>
</evidence>
<dbReference type="EMBL" id="BMDI01000001">
    <property type="protein sequence ID" value="GGI19324.1"/>
    <property type="molecule type" value="Genomic_DNA"/>
</dbReference>
<dbReference type="Proteomes" id="UP000642180">
    <property type="component" value="Unassembled WGS sequence"/>
</dbReference>
<gene>
    <name evidence="1" type="ORF">GCM10008066_18510</name>
</gene>
<dbReference type="RefSeq" id="WP_188380944.1">
    <property type="nucleotide sequence ID" value="NZ_BMDI01000001.1"/>
</dbReference>
<reference evidence="2" key="1">
    <citation type="journal article" date="2019" name="Int. J. Syst. Evol. Microbiol.">
        <title>The Global Catalogue of Microorganisms (GCM) 10K type strain sequencing project: providing services to taxonomists for standard genome sequencing and annotation.</title>
        <authorList>
            <consortium name="The Broad Institute Genomics Platform"/>
            <consortium name="The Broad Institute Genome Sequencing Center for Infectious Disease"/>
            <person name="Wu L."/>
            <person name="Ma J."/>
        </authorList>
    </citation>
    <scope>NUCLEOTIDE SEQUENCE [LARGE SCALE GENOMIC DNA]</scope>
    <source>
        <strain evidence="2">CCM 2767</strain>
    </source>
</reference>
<dbReference type="AlphaFoldDB" id="A0A8J3F6J5"/>